<gene>
    <name evidence="1" type="ORF">OU419_26660</name>
</gene>
<name>A0ABY6ZWS3_9PSED</name>
<evidence type="ECO:0008006" key="3">
    <source>
        <dbReference type="Google" id="ProtNLM"/>
    </source>
</evidence>
<organism evidence="1 2">
    <name type="scientific">Pseudomonas triclosanedens</name>
    <dbReference type="NCBI Taxonomy" id="2961893"/>
    <lineage>
        <taxon>Bacteria</taxon>
        <taxon>Pseudomonadati</taxon>
        <taxon>Pseudomonadota</taxon>
        <taxon>Gammaproteobacteria</taxon>
        <taxon>Pseudomonadales</taxon>
        <taxon>Pseudomonadaceae</taxon>
        <taxon>Pseudomonas</taxon>
    </lineage>
</organism>
<dbReference type="RefSeq" id="WP_254476776.1">
    <property type="nucleotide sequence ID" value="NZ_CP113432.1"/>
</dbReference>
<reference evidence="1" key="1">
    <citation type="submission" date="2022-11" db="EMBL/GenBank/DDBJ databases">
        <title>Pseudomonas triclosanedens sp. nov., a triclosan degrader isolated from activated sludge.</title>
        <authorList>
            <person name="Yin Y."/>
            <person name="Lu Z."/>
        </authorList>
    </citation>
    <scope>NUCLEOTIDE SEQUENCE</scope>
    <source>
        <strain evidence="1">ZM23</strain>
    </source>
</reference>
<protein>
    <recommendedName>
        <fullName evidence="3">DUF4145 domain-containing protein</fullName>
    </recommendedName>
</protein>
<proteinExistence type="predicted"/>
<evidence type="ECO:0000313" key="1">
    <source>
        <dbReference type="EMBL" id="WAI49281.1"/>
    </source>
</evidence>
<keyword evidence="2" id="KW-1185">Reference proteome</keyword>
<sequence>MPTAQKIKDLISAFESDCAESLLPPEGGLEAIGQPVIPFTLVRSTRGYLEKITHQVNGSYTNGWYDACAVMIRRLIETLIIEAFESHSIANNIKSPSGDFLYLSDLISATLRETTWNLSRNSKQALPKLKDIGDKSAHSRRYNAVRDDIDKIISDLRVVVQELIYLSKLK</sequence>
<accession>A0ABY6ZWS3</accession>
<evidence type="ECO:0000313" key="2">
    <source>
        <dbReference type="Proteomes" id="UP001163624"/>
    </source>
</evidence>
<dbReference type="EMBL" id="CP113432">
    <property type="protein sequence ID" value="WAI49281.1"/>
    <property type="molecule type" value="Genomic_DNA"/>
</dbReference>
<dbReference type="Proteomes" id="UP001163624">
    <property type="component" value="Chromosome"/>
</dbReference>